<feature type="domain" description="Amidase" evidence="1">
    <location>
        <begin position="1"/>
        <end position="292"/>
    </location>
</feature>
<dbReference type="InterPro" id="IPR000120">
    <property type="entry name" value="Amidase"/>
</dbReference>
<accession>A0A382QHH9</accession>
<organism evidence="2">
    <name type="scientific">marine metagenome</name>
    <dbReference type="NCBI Taxonomy" id="408172"/>
    <lineage>
        <taxon>unclassified sequences</taxon>
        <taxon>metagenomes</taxon>
        <taxon>ecological metagenomes</taxon>
    </lineage>
</organism>
<dbReference type="InterPro" id="IPR036928">
    <property type="entry name" value="AS_sf"/>
</dbReference>
<protein>
    <recommendedName>
        <fullName evidence="1">Amidase domain-containing protein</fullName>
    </recommendedName>
</protein>
<dbReference type="Pfam" id="PF01425">
    <property type="entry name" value="Amidase"/>
    <property type="match status" value="1"/>
</dbReference>
<dbReference type="SUPFAM" id="SSF75304">
    <property type="entry name" value="Amidase signature (AS) enzymes"/>
    <property type="match status" value="1"/>
</dbReference>
<dbReference type="Gene3D" id="3.90.1300.10">
    <property type="entry name" value="Amidase signature (AS) domain"/>
    <property type="match status" value="1"/>
</dbReference>
<dbReference type="EMBL" id="UINC01114211">
    <property type="protein sequence ID" value="SVC84370.1"/>
    <property type="molecule type" value="Genomic_DNA"/>
</dbReference>
<evidence type="ECO:0000259" key="1">
    <source>
        <dbReference type="Pfam" id="PF01425"/>
    </source>
</evidence>
<name>A0A382QHH9_9ZZZZ</name>
<dbReference type="AlphaFoldDB" id="A0A382QHH9"/>
<reference evidence="2" key="1">
    <citation type="submission" date="2018-05" db="EMBL/GenBank/DDBJ databases">
        <authorList>
            <person name="Lanie J.A."/>
            <person name="Ng W.-L."/>
            <person name="Kazmierczak K.M."/>
            <person name="Andrzejewski T.M."/>
            <person name="Davidsen T.M."/>
            <person name="Wayne K.J."/>
            <person name="Tettelin H."/>
            <person name="Glass J.I."/>
            <person name="Rusch D."/>
            <person name="Podicherti R."/>
            <person name="Tsui H.-C.T."/>
            <person name="Winkler M.E."/>
        </authorList>
    </citation>
    <scope>NUCLEOTIDE SEQUENCE</scope>
</reference>
<dbReference type="PROSITE" id="PS00571">
    <property type="entry name" value="AMIDASES"/>
    <property type="match status" value="1"/>
</dbReference>
<dbReference type="PANTHER" id="PTHR11895:SF7">
    <property type="entry name" value="GLUTAMYL-TRNA(GLN) AMIDOTRANSFERASE SUBUNIT A, MITOCHONDRIAL"/>
    <property type="match status" value="1"/>
</dbReference>
<feature type="non-terminal residue" evidence="2">
    <location>
        <position position="1"/>
    </location>
</feature>
<dbReference type="PANTHER" id="PTHR11895">
    <property type="entry name" value="TRANSAMIDASE"/>
    <property type="match status" value="1"/>
</dbReference>
<dbReference type="InterPro" id="IPR020556">
    <property type="entry name" value="Amidase_CS"/>
</dbReference>
<sequence>PGGSSSGSGTAVAAGLCAGSIGSDTGGSIRFPASNNNIVGLMPTYGRVSRRGVMPLSWTLDHLGPMTRTIEDAALMLSAISGFDPGDRTTSSEAIPDFRANLTSEVKGLKVGVLENTFEDNHLDTRSAIEQAIRVFESMGAQTRPVQIPNYDVLHIANSVIYLAEAFNNFATLLREQPQDIGKVFRIYGYMGGLFPADEYIQAMRLRSRTRVELRKIFEQVDLILSPTTNAPPNRIDEFDPFILTQPTRSATAEVFNLAACPALSVPCGFSGDGLPIGLQLAAKPMNEQTLLNAAYAYQETTELHRQHPPIQATQAG</sequence>
<dbReference type="InterPro" id="IPR023631">
    <property type="entry name" value="Amidase_dom"/>
</dbReference>
<evidence type="ECO:0000313" key="2">
    <source>
        <dbReference type="EMBL" id="SVC84370.1"/>
    </source>
</evidence>
<dbReference type="GO" id="GO:0003824">
    <property type="term" value="F:catalytic activity"/>
    <property type="evidence" value="ECO:0007669"/>
    <property type="project" value="InterPro"/>
</dbReference>
<proteinExistence type="predicted"/>
<gene>
    <name evidence="2" type="ORF">METZ01_LOCUS337224</name>
</gene>